<evidence type="ECO:0000313" key="2">
    <source>
        <dbReference type="EMBL" id="PMD44985.1"/>
    </source>
</evidence>
<protein>
    <submittedName>
        <fullName evidence="2">Uncharacterized protein</fullName>
    </submittedName>
</protein>
<reference evidence="2 3" key="1">
    <citation type="submission" date="2016-04" db="EMBL/GenBank/DDBJ databases">
        <title>A degradative enzymes factory behind the ericoid mycorrhizal symbiosis.</title>
        <authorList>
            <consortium name="DOE Joint Genome Institute"/>
            <person name="Martino E."/>
            <person name="Morin E."/>
            <person name="Grelet G."/>
            <person name="Kuo A."/>
            <person name="Kohler A."/>
            <person name="Daghino S."/>
            <person name="Barry K."/>
            <person name="Choi C."/>
            <person name="Cichocki N."/>
            <person name="Clum A."/>
            <person name="Copeland A."/>
            <person name="Hainaut M."/>
            <person name="Haridas S."/>
            <person name="Labutti K."/>
            <person name="Lindquist E."/>
            <person name="Lipzen A."/>
            <person name="Khouja H.-R."/>
            <person name="Murat C."/>
            <person name="Ohm R."/>
            <person name="Olson A."/>
            <person name="Spatafora J."/>
            <person name="Veneault-Fourrey C."/>
            <person name="Henrissat B."/>
            <person name="Grigoriev I."/>
            <person name="Martin F."/>
            <person name="Perotto S."/>
        </authorList>
    </citation>
    <scope>NUCLEOTIDE SEQUENCE [LARGE SCALE GENOMIC DNA]</scope>
    <source>
        <strain evidence="2 3">F</strain>
    </source>
</reference>
<evidence type="ECO:0000256" key="1">
    <source>
        <dbReference type="SAM" id="MobiDB-lite"/>
    </source>
</evidence>
<dbReference type="Proteomes" id="UP000235786">
    <property type="component" value="Unassembled WGS sequence"/>
</dbReference>
<keyword evidence="3" id="KW-1185">Reference proteome</keyword>
<accession>A0A2J6S2L0</accession>
<evidence type="ECO:0000313" key="3">
    <source>
        <dbReference type="Proteomes" id="UP000235786"/>
    </source>
</evidence>
<name>A0A2J6S2L0_HYAVF</name>
<dbReference type="EMBL" id="KZ613940">
    <property type="protein sequence ID" value="PMD44985.1"/>
    <property type="molecule type" value="Genomic_DNA"/>
</dbReference>
<gene>
    <name evidence="2" type="ORF">L207DRAFT_629518</name>
</gene>
<sequence>MNGFGFGGGRMDNGRQAAHMRKMGLDPGVMGRMGRLGLRMGGMGGIGGMGGMGGMGVTPMARVTGVPVPRVGVVAALPMPRNKEEADAIANVYKARNNTNLKMMQAAHERNAATIKRVQEMIQGGAGGAGGPPPGPPGDGGEPKAKKKG</sequence>
<proteinExistence type="predicted"/>
<dbReference type="AlphaFoldDB" id="A0A2J6S2L0"/>
<organism evidence="2 3">
    <name type="scientific">Hyaloscypha variabilis (strain UAMH 11265 / GT02V1 / F)</name>
    <name type="common">Meliniomyces variabilis</name>
    <dbReference type="NCBI Taxonomy" id="1149755"/>
    <lineage>
        <taxon>Eukaryota</taxon>
        <taxon>Fungi</taxon>
        <taxon>Dikarya</taxon>
        <taxon>Ascomycota</taxon>
        <taxon>Pezizomycotina</taxon>
        <taxon>Leotiomycetes</taxon>
        <taxon>Helotiales</taxon>
        <taxon>Hyaloscyphaceae</taxon>
        <taxon>Hyaloscypha</taxon>
        <taxon>Hyaloscypha variabilis</taxon>
    </lineage>
</organism>
<feature type="region of interest" description="Disordered" evidence="1">
    <location>
        <begin position="123"/>
        <end position="149"/>
    </location>
</feature>